<proteinExistence type="predicted"/>
<name>A0A839AAS7_9HYPH</name>
<dbReference type="NCBIfam" id="TIGR02745">
    <property type="entry name" value="ccoG_rdxA_fixG"/>
    <property type="match status" value="1"/>
</dbReference>
<dbReference type="GO" id="GO:0005886">
    <property type="term" value="C:plasma membrane"/>
    <property type="evidence" value="ECO:0007669"/>
    <property type="project" value="TreeGrafter"/>
</dbReference>
<evidence type="ECO:0000256" key="5">
    <source>
        <dbReference type="ARBA" id="ARBA00023004"/>
    </source>
</evidence>
<dbReference type="PANTHER" id="PTHR30176">
    <property type="entry name" value="FERREDOXIN-TYPE PROTEIN NAPH"/>
    <property type="match status" value="1"/>
</dbReference>
<evidence type="ECO:0000256" key="6">
    <source>
        <dbReference type="ARBA" id="ARBA00023014"/>
    </source>
</evidence>
<evidence type="ECO:0000259" key="9">
    <source>
        <dbReference type="Pfam" id="PF12801"/>
    </source>
</evidence>
<dbReference type="Proteomes" id="UP000541109">
    <property type="component" value="Unassembled WGS sequence"/>
</dbReference>
<dbReference type="Pfam" id="PF11614">
    <property type="entry name" value="FixG_C"/>
    <property type="match status" value="1"/>
</dbReference>
<organism evidence="11 12">
    <name type="scientific">Stappia albiluteola</name>
    <dbReference type="NCBI Taxonomy" id="2758565"/>
    <lineage>
        <taxon>Bacteria</taxon>
        <taxon>Pseudomonadati</taxon>
        <taxon>Pseudomonadota</taxon>
        <taxon>Alphaproteobacteria</taxon>
        <taxon>Hyphomicrobiales</taxon>
        <taxon>Stappiaceae</taxon>
        <taxon>Stappia</taxon>
    </lineage>
</organism>
<accession>A0A839AAS7</accession>
<dbReference type="InterPro" id="IPR017900">
    <property type="entry name" value="4Fe4S_Fe_S_CS"/>
</dbReference>
<dbReference type="GO" id="GO:0051539">
    <property type="term" value="F:4 iron, 4 sulfur cluster binding"/>
    <property type="evidence" value="ECO:0007669"/>
    <property type="project" value="UniProtKB-KW"/>
</dbReference>
<reference evidence="11 12" key="1">
    <citation type="submission" date="2020-07" db="EMBL/GenBank/DDBJ databases">
        <title>Stappia sp., F7233, whole genome shotgun sequencing project.</title>
        <authorList>
            <person name="Jiang S."/>
            <person name="Liu Z.W."/>
            <person name="Du Z.J."/>
        </authorList>
    </citation>
    <scope>NUCLEOTIDE SEQUENCE [LARGE SCALE GENOMIC DNA]</scope>
    <source>
        <strain evidence="11 12">F7233</strain>
    </source>
</reference>
<dbReference type="InterPro" id="IPR014116">
    <property type="entry name" value="Cyt_c_oxidase_cbb3_FixG"/>
</dbReference>
<dbReference type="Pfam" id="PF12801">
    <property type="entry name" value="Fer4_5"/>
    <property type="match status" value="1"/>
</dbReference>
<evidence type="ECO:0000256" key="7">
    <source>
        <dbReference type="SAM" id="Phobius"/>
    </source>
</evidence>
<keyword evidence="7" id="KW-1133">Transmembrane helix</keyword>
<dbReference type="SUPFAM" id="SSF54862">
    <property type="entry name" value="4Fe-4S ferredoxins"/>
    <property type="match status" value="1"/>
</dbReference>
<dbReference type="InterPro" id="IPR017896">
    <property type="entry name" value="4Fe4S_Fe-S-bd"/>
</dbReference>
<evidence type="ECO:0000256" key="4">
    <source>
        <dbReference type="ARBA" id="ARBA00022982"/>
    </source>
</evidence>
<keyword evidence="12" id="KW-1185">Reference proteome</keyword>
<keyword evidence="4" id="KW-0249">Electron transport</keyword>
<evidence type="ECO:0000313" key="11">
    <source>
        <dbReference type="EMBL" id="MBA5776148.1"/>
    </source>
</evidence>
<evidence type="ECO:0000259" key="10">
    <source>
        <dbReference type="Pfam" id="PF13746"/>
    </source>
</evidence>
<dbReference type="PANTHER" id="PTHR30176:SF3">
    <property type="entry name" value="FERREDOXIN-TYPE PROTEIN NAPH"/>
    <property type="match status" value="1"/>
</dbReference>
<keyword evidence="7" id="KW-0472">Membrane</keyword>
<evidence type="ECO:0000256" key="3">
    <source>
        <dbReference type="ARBA" id="ARBA00022723"/>
    </source>
</evidence>
<evidence type="ECO:0000256" key="1">
    <source>
        <dbReference type="ARBA" id="ARBA00022448"/>
    </source>
</evidence>
<dbReference type="InterPro" id="IPR032879">
    <property type="entry name" value="FixG_C"/>
</dbReference>
<feature type="domain" description="4Fe-4S ferredoxin-type" evidence="10">
    <location>
        <begin position="190"/>
        <end position="297"/>
    </location>
</feature>
<keyword evidence="3" id="KW-0479">Metal-binding</keyword>
<keyword evidence="6" id="KW-0411">Iron-sulfur</keyword>
<protein>
    <submittedName>
        <fullName evidence="11">Cytochrome c oxidase accessory protein CcoG</fullName>
    </submittedName>
</protein>
<dbReference type="InterPro" id="IPR013783">
    <property type="entry name" value="Ig-like_fold"/>
</dbReference>
<feature type="transmembrane region" description="Helical" evidence="7">
    <location>
        <begin position="62"/>
        <end position="83"/>
    </location>
</feature>
<dbReference type="AlphaFoldDB" id="A0A839AAS7"/>
<feature type="transmembrane region" description="Helical" evidence="7">
    <location>
        <begin position="320"/>
        <end position="338"/>
    </location>
</feature>
<dbReference type="Gene3D" id="2.60.40.10">
    <property type="entry name" value="Immunoglobulins"/>
    <property type="match status" value="1"/>
</dbReference>
<dbReference type="GO" id="GO:0046872">
    <property type="term" value="F:metal ion binding"/>
    <property type="evidence" value="ECO:0007669"/>
    <property type="project" value="UniProtKB-KW"/>
</dbReference>
<feature type="transmembrane region" description="Helical" evidence="7">
    <location>
        <begin position="12"/>
        <end position="30"/>
    </location>
</feature>
<evidence type="ECO:0000256" key="2">
    <source>
        <dbReference type="ARBA" id="ARBA00022485"/>
    </source>
</evidence>
<evidence type="ECO:0000259" key="8">
    <source>
        <dbReference type="Pfam" id="PF11614"/>
    </source>
</evidence>
<gene>
    <name evidence="11" type="primary">ccoG</name>
    <name evidence="11" type="ORF">H2509_03315</name>
</gene>
<dbReference type="EMBL" id="JACFXV010000037">
    <property type="protein sequence ID" value="MBA5776148.1"/>
    <property type="molecule type" value="Genomic_DNA"/>
</dbReference>
<feature type="domain" description="4Fe-4S ferredoxin-type" evidence="9">
    <location>
        <begin position="68"/>
        <end position="106"/>
    </location>
</feature>
<dbReference type="PROSITE" id="PS00198">
    <property type="entry name" value="4FE4S_FER_1"/>
    <property type="match status" value="1"/>
</dbReference>
<dbReference type="InterPro" id="IPR051684">
    <property type="entry name" value="Electron_Trans/Redox"/>
</dbReference>
<keyword evidence="7" id="KW-0812">Transmembrane</keyword>
<dbReference type="Pfam" id="PF13746">
    <property type="entry name" value="Fer4_18"/>
    <property type="match status" value="1"/>
</dbReference>
<keyword evidence="1" id="KW-0813">Transport</keyword>
<keyword evidence="5" id="KW-0408">Iron</keyword>
<sequence length="459" mass="51865">MAVKGTFRRIKWALLFITLGIYYFLPFVRWDRGPDAPDQAVLVDLAGRRGYFFFIEIWPQEVYYLTGLLILAAMALFLMNAVAGRLWCGYLCPQTVWTDLFLWVERHTEGDRRERMLLAKEPWTLRKLTQKLAKHTLWLMIAWWTGGAWVLYFADAPTLVKELATGAAPMSAYIWIGILTFTTYTLAGHMREQVCIFMCPWPRIQAALTDENALNVAYRWDRGEPRGSLKENRKLELQGLPAGDCIDCNQCFHACPTGVDIRKGLQIDCIQCGLCIDACDTVMRKVGKPTGLIGYDTDENIQRRAEGKEAIYKIVRPRTVIYAAIIVLVSAIMAYALFTRDFSGVNVLHDRNPIFVEQSDGSVRNGYTIRLLNKRTIERSFILSVEGMPAGSRIEAVGVSENVSGRPIVTVGPDQTREVRVLVFSPEDVTMPKSTDVTFRITESVMGEVATASDYFKAP</sequence>
<comment type="caution">
    <text evidence="11">The sequence shown here is derived from an EMBL/GenBank/DDBJ whole genome shotgun (WGS) entry which is preliminary data.</text>
</comment>
<feature type="transmembrane region" description="Helical" evidence="7">
    <location>
        <begin position="136"/>
        <end position="154"/>
    </location>
</feature>
<feature type="domain" description="FixG C-terminal immunoglobulin-like" evidence="8">
    <location>
        <begin position="333"/>
        <end position="459"/>
    </location>
</feature>
<evidence type="ECO:0000313" key="12">
    <source>
        <dbReference type="Proteomes" id="UP000541109"/>
    </source>
</evidence>
<keyword evidence="2" id="KW-0004">4Fe-4S</keyword>
<feature type="transmembrane region" description="Helical" evidence="7">
    <location>
        <begin position="166"/>
        <end position="187"/>
    </location>
</feature>